<dbReference type="PROSITE" id="PS00356">
    <property type="entry name" value="HTH_LACI_1"/>
    <property type="match status" value="1"/>
</dbReference>
<comment type="caution">
    <text evidence="5">The sequence shown here is derived from an EMBL/GenBank/DDBJ whole genome shotgun (WGS) entry which is preliminary data.</text>
</comment>
<dbReference type="Gene3D" id="1.10.260.40">
    <property type="entry name" value="lambda repressor-like DNA-binding domains"/>
    <property type="match status" value="1"/>
</dbReference>
<dbReference type="RefSeq" id="WP_067028400.1">
    <property type="nucleotide sequence ID" value="NZ_CP038256.1"/>
</dbReference>
<evidence type="ECO:0000313" key="5">
    <source>
        <dbReference type="EMBL" id="OCG76373.1"/>
    </source>
</evidence>
<dbReference type="SUPFAM" id="SSF47413">
    <property type="entry name" value="lambda repressor-like DNA-binding domains"/>
    <property type="match status" value="1"/>
</dbReference>
<evidence type="ECO:0000256" key="1">
    <source>
        <dbReference type="ARBA" id="ARBA00022491"/>
    </source>
</evidence>
<dbReference type="InterPro" id="IPR028082">
    <property type="entry name" value="Peripla_BP_I"/>
</dbReference>
<dbReference type="Gene3D" id="3.40.50.2300">
    <property type="match status" value="2"/>
</dbReference>
<keyword evidence="3" id="KW-0238">DNA-binding</keyword>
<sequence>MGKKRVTLRDVAQAAGVSRTTASNVIAETGRVSDETRERVRAVMAELGYVYHQAAGSLRRQSSRSVGVVVTNIHRPHYGEMLVGLESTFTDAGYTLLMVSTMDRVDRQRRALETLREHDVAGVAIIPATGSDAGLIDELRAWGVPSAFVSRHVLGAEHPYIGVDNARGAYLAARHLLDHGCRRIAYIGSVDGVSSRVERIEGARRAIADSGLDVAFAEVEGEPTAEGGQVAALRLLAEDELPDGVICHGDLVALGFGRALQDAGLDGRVRVIGYDGLGQTAFWAPALTTVDQHAGELGAQAARALIEAIERGGPVASHLLEPRLIVRESCGAHPVSGS</sequence>
<dbReference type="CDD" id="cd01392">
    <property type="entry name" value="HTH_LacI"/>
    <property type="match status" value="1"/>
</dbReference>
<evidence type="ECO:0000256" key="2">
    <source>
        <dbReference type="ARBA" id="ARBA00023015"/>
    </source>
</evidence>
<keyword evidence="4" id="KW-0804">Transcription</keyword>
<dbReference type="Proteomes" id="UP000093355">
    <property type="component" value="Unassembled WGS sequence"/>
</dbReference>
<dbReference type="Pfam" id="PF00356">
    <property type="entry name" value="LacI"/>
    <property type="match status" value="1"/>
</dbReference>
<evidence type="ECO:0000256" key="4">
    <source>
        <dbReference type="ARBA" id="ARBA00023163"/>
    </source>
</evidence>
<gene>
    <name evidence="5" type="ORF">A7J15_12255</name>
</gene>
<dbReference type="SUPFAM" id="SSF53822">
    <property type="entry name" value="Periplasmic binding protein-like I"/>
    <property type="match status" value="1"/>
</dbReference>
<proteinExistence type="predicted"/>
<dbReference type="AlphaFoldDB" id="A0A1B9NIG7"/>
<organism evidence="5 6">
    <name type="scientific">Microbacterium sediminis</name>
    <dbReference type="NCBI Taxonomy" id="904291"/>
    <lineage>
        <taxon>Bacteria</taxon>
        <taxon>Bacillati</taxon>
        <taxon>Actinomycetota</taxon>
        <taxon>Actinomycetes</taxon>
        <taxon>Micrococcales</taxon>
        <taxon>Microbacteriaceae</taxon>
        <taxon>Microbacterium</taxon>
    </lineage>
</organism>
<dbReference type="PANTHER" id="PTHR30146">
    <property type="entry name" value="LACI-RELATED TRANSCRIPTIONAL REPRESSOR"/>
    <property type="match status" value="1"/>
</dbReference>
<dbReference type="GO" id="GO:0003700">
    <property type="term" value="F:DNA-binding transcription factor activity"/>
    <property type="evidence" value="ECO:0007669"/>
    <property type="project" value="TreeGrafter"/>
</dbReference>
<dbReference type="Pfam" id="PF13377">
    <property type="entry name" value="Peripla_BP_3"/>
    <property type="match status" value="1"/>
</dbReference>
<dbReference type="SMART" id="SM00354">
    <property type="entry name" value="HTH_LACI"/>
    <property type="match status" value="1"/>
</dbReference>
<keyword evidence="1" id="KW-0678">Repressor</keyword>
<dbReference type="STRING" id="904291.A7J15_12255"/>
<evidence type="ECO:0000256" key="3">
    <source>
        <dbReference type="ARBA" id="ARBA00023125"/>
    </source>
</evidence>
<reference evidence="5 6" key="1">
    <citation type="submission" date="2016-05" db="EMBL/GenBank/DDBJ databases">
        <authorList>
            <person name="Lavstsen T."/>
            <person name="Jespersen J.S."/>
        </authorList>
    </citation>
    <scope>NUCLEOTIDE SEQUENCE [LARGE SCALE GENOMIC DNA]</scope>
    <source>
        <strain evidence="5 6">YLB-01</strain>
    </source>
</reference>
<dbReference type="GO" id="GO:0000976">
    <property type="term" value="F:transcription cis-regulatory region binding"/>
    <property type="evidence" value="ECO:0007669"/>
    <property type="project" value="TreeGrafter"/>
</dbReference>
<dbReference type="PANTHER" id="PTHR30146:SF148">
    <property type="entry name" value="HTH-TYPE TRANSCRIPTIONAL REPRESSOR PURR-RELATED"/>
    <property type="match status" value="1"/>
</dbReference>
<dbReference type="PROSITE" id="PS50932">
    <property type="entry name" value="HTH_LACI_2"/>
    <property type="match status" value="1"/>
</dbReference>
<accession>A0A1B9NIG7</accession>
<protein>
    <submittedName>
        <fullName evidence="5">Uncharacterized protein</fullName>
    </submittedName>
</protein>
<dbReference type="EMBL" id="LXMD01000003">
    <property type="protein sequence ID" value="OCG76373.1"/>
    <property type="molecule type" value="Genomic_DNA"/>
</dbReference>
<dbReference type="InterPro" id="IPR046335">
    <property type="entry name" value="LacI/GalR-like_sensor"/>
</dbReference>
<keyword evidence="6" id="KW-1185">Reference proteome</keyword>
<name>A0A1B9NIG7_9MICO</name>
<dbReference type="InterPro" id="IPR000843">
    <property type="entry name" value="HTH_LacI"/>
</dbReference>
<keyword evidence="2" id="KW-0805">Transcription regulation</keyword>
<dbReference type="OrthoDB" id="37081at2"/>
<evidence type="ECO:0000313" key="6">
    <source>
        <dbReference type="Proteomes" id="UP000093355"/>
    </source>
</evidence>
<dbReference type="InterPro" id="IPR010982">
    <property type="entry name" value="Lambda_DNA-bd_dom_sf"/>
</dbReference>